<dbReference type="Pfam" id="PF00480">
    <property type="entry name" value="ROK"/>
    <property type="match status" value="2"/>
</dbReference>
<sequence>MNNLWAIGADIGGSHITAALVDLKKKTIAPDSLVRNRLDSKAGADDIIGIWSKTISEAGRGLPVSNIGIAIPGPFDYENGISLIKDQNKYESLYGLDVKTLLAQRLNGSSGDICLRNDAACFLLGETFSGSGRGYEQAIGITLGTGLGTSKFRDGQACDAGLWKAPFKDSMAEDYLSTRWFVKRFFELTGREVSGVRELSGQAGRDPNVKAVFDEFGKNLALFVKHFIRKETPQVVIMGGNIMQAYAFFESILKEDISREFPGVAIRKAAFGEEAALIGAASCRYRELSGDKTSG</sequence>
<dbReference type="InterPro" id="IPR000600">
    <property type="entry name" value="ROK"/>
</dbReference>
<evidence type="ECO:0000313" key="2">
    <source>
        <dbReference type="EMBL" id="GAA4302881.1"/>
    </source>
</evidence>
<reference evidence="3" key="1">
    <citation type="journal article" date="2019" name="Int. J. Syst. Evol. Microbiol.">
        <title>The Global Catalogue of Microorganisms (GCM) 10K type strain sequencing project: providing services to taxonomists for standard genome sequencing and annotation.</title>
        <authorList>
            <consortium name="The Broad Institute Genomics Platform"/>
            <consortium name="The Broad Institute Genome Sequencing Center for Infectious Disease"/>
            <person name="Wu L."/>
            <person name="Ma J."/>
        </authorList>
    </citation>
    <scope>NUCLEOTIDE SEQUENCE [LARGE SCALE GENOMIC DNA]</scope>
    <source>
        <strain evidence="3">JCM 17664</strain>
    </source>
</reference>
<name>A0ABP8FFY4_9BACT</name>
<dbReference type="PANTHER" id="PTHR18964:SF149">
    <property type="entry name" value="BIFUNCTIONAL UDP-N-ACETYLGLUCOSAMINE 2-EPIMERASE_N-ACETYLMANNOSAMINE KINASE"/>
    <property type="match status" value="1"/>
</dbReference>
<evidence type="ECO:0008006" key="4">
    <source>
        <dbReference type="Google" id="ProtNLM"/>
    </source>
</evidence>
<dbReference type="Gene3D" id="3.30.420.40">
    <property type="match status" value="3"/>
</dbReference>
<accession>A0ABP8FFY4</accession>
<dbReference type="EMBL" id="BAABFN010000001">
    <property type="protein sequence ID" value="GAA4302881.1"/>
    <property type="molecule type" value="Genomic_DNA"/>
</dbReference>
<dbReference type="InterPro" id="IPR043129">
    <property type="entry name" value="ATPase_NBD"/>
</dbReference>
<dbReference type="RefSeq" id="WP_344975019.1">
    <property type="nucleotide sequence ID" value="NZ_BAABFN010000001.1"/>
</dbReference>
<keyword evidence="3" id="KW-1185">Reference proteome</keyword>
<proteinExistence type="inferred from homology"/>
<evidence type="ECO:0000313" key="3">
    <source>
        <dbReference type="Proteomes" id="UP001501207"/>
    </source>
</evidence>
<evidence type="ECO:0000256" key="1">
    <source>
        <dbReference type="ARBA" id="ARBA00006479"/>
    </source>
</evidence>
<dbReference type="CDD" id="cd23763">
    <property type="entry name" value="ASKHA_ATPase_ROK"/>
    <property type="match status" value="1"/>
</dbReference>
<protein>
    <recommendedName>
        <fullName evidence="4">ROK family protein</fullName>
    </recommendedName>
</protein>
<gene>
    <name evidence="2" type="ORF">GCM10023143_05670</name>
</gene>
<comment type="similarity">
    <text evidence="1">Belongs to the ROK (NagC/XylR) family.</text>
</comment>
<dbReference type="Proteomes" id="UP001501207">
    <property type="component" value="Unassembled WGS sequence"/>
</dbReference>
<dbReference type="SUPFAM" id="SSF53067">
    <property type="entry name" value="Actin-like ATPase domain"/>
    <property type="match status" value="1"/>
</dbReference>
<dbReference type="PANTHER" id="PTHR18964">
    <property type="entry name" value="ROK (REPRESSOR, ORF, KINASE) FAMILY"/>
    <property type="match status" value="1"/>
</dbReference>
<comment type="caution">
    <text evidence="2">The sequence shown here is derived from an EMBL/GenBank/DDBJ whole genome shotgun (WGS) entry which is preliminary data.</text>
</comment>
<organism evidence="2 3">
    <name type="scientific">Compostibacter hankyongensis</name>
    <dbReference type="NCBI Taxonomy" id="1007089"/>
    <lineage>
        <taxon>Bacteria</taxon>
        <taxon>Pseudomonadati</taxon>
        <taxon>Bacteroidota</taxon>
        <taxon>Chitinophagia</taxon>
        <taxon>Chitinophagales</taxon>
        <taxon>Chitinophagaceae</taxon>
        <taxon>Compostibacter</taxon>
    </lineage>
</organism>